<reference evidence="2 3" key="1">
    <citation type="submission" date="2024-06" db="EMBL/GenBank/DDBJ databases">
        <title>Chitinophaga defluvii sp. nov., isolated from municipal sewage.</title>
        <authorList>
            <person name="Zhang L."/>
        </authorList>
    </citation>
    <scope>NUCLEOTIDE SEQUENCE [LARGE SCALE GENOMIC DNA]</scope>
    <source>
        <strain evidence="2 3">H8</strain>
    </source>
</reference>
<accession>A0ABV2T2H4</accession>
<evidence type="ECO:0000259" key="1">
    <source>
        <dbReference type="Pfam" id="PF20335"/>
    </source>
</evidence>
<dbReference type="RefSeq" id="WP_354659886.1">
    <property type="nucleotide sequence ID" value="NZ_JBEXAC010000001.1"/>
</dbReference>
<evidence type="ECO:0000313" key="2">
    <source>
        <dbReference type="EMBL" id="MET6997247.1"/>
    </source>
</evidence>
<evidence type="ECO:0000313" key="3">
    <source>
        <dbReference type="Proteomes" id="UP001549749"/>
    </source>
</evidence>
<gene>
    <name evidence="2" type="ORF">ABR189_07690</name>
</gene>
<name>A0ABV2T2H4_9BACT</name>
<proteinExistence type="predicted"/>
<protein>
    <recommendedName>
        <fullName evidence="1">DUF6630 domain-containing protein</fullName>
    </recommendedName>
</protein>
<dbReference type="Pfam" id="PF20335">
    <property type="entry name" value="DUF6630"/>
    <property type="match status" value="1"/>
</dbReference>
<organism evidence="2 3">
    <name type="scientific">Chitinophaga defluvii</name>
    <dbReference type="NCBI Taxonomy" id="3163343"/>
    <lineage>
        <taxon>Bacteria</taxon>
        <taxon>Pseudomonadati</taxon>
        <taxon>Bacteroidota</taxon>
        <taxon>Chitinophagia</taxon>
        <taxon>Chitinophagales</taxon>
        <taxon>Chitinophagaceae</taxon>
        <taxon>Chitinophaga</taxon>
    </lineage>
</organism>
<feature type="domain" description="DUF6630" evidence="1">
    <location>
        <begin position="100"/>
        <end position="261"/>
    </location>
</feature>
<dbReference type="InterPro" id="IPR046582">
    <property type="entry name" value="DUF6630"/>
</dbReference>
<dbReference type="EMBL" id="JBEXAC010000001">
    <property type="protein sequence ID" value="MET6997247.1"/>
    <property type="molecule type" value="Genomic_DNA"/>
</dbReference>
<keyword evidence="3" id="KW-1185">Reference proteome</keyword>
<comment type="caution">
    <text evidence="2">The sequence shown here is derived from an EMBL/GenBank/DDBJ whole genome shotgun (WGS) entry which is preliminary data.</text>
</comment>
<dbReference type="Proteomes" id="UP001549749">
    <property type="component" value="Unassembled WGS sequence"/>
</dbReference>
<sequence>MHSPHTSITKDTFDWLTRAYGLPGGYSHFDSKESVAHEVFTDKVLISTAFLNFASYELAFHQNQLIIKKTRLDNYKLQDDAVLITDEMEQEDWEELDIRWQEMVYALRNREKLQQLTNARDLLEQLFYDIFEETAAEQYIARLPKVVKPIVPHIWKELETALQGANNLIVCEWNELLDTALDDLNALAPLQTAGISLQAPAPEAYEMIFNNTEDAGKGILDFLNQQLEVHELKIAALGEVLDEYQAFACLPTQDLRLANAMTRLDELCLVCFF</sequence>